<feature type="compositionally biased region" description="Low complexity" evidence="1">
    <location>
        <begin position="125"/>
        <end position="135"/>
    </location>
</feature>
<evidence type="ECO:0000313" key="3">
    <source>
        <dbReference type="Proteomes" id="UP001325680"/>
    </source>
</evidence>
<name>A0ABZ0W5Q8_9BACT</name>
<feature type="compositionally biased region" description="Basic and acidic residues" evidence="1">
    <location>
        <begin position="136"/>
        <end position="147"/>
    </location>
</feature>
<keyword evidence="3" id="KW-1185">Reference proteome</keyword>
<feature type="region of interest" description="Disordered" evidence="1">
    <location>
        <begin position="125"/>
        <end position="150"/>
    </location>
</feature>
<reference evidence="2 3" key="1">
    <citation type="submission" date="2023-12" db="EMBL/GenBank/DDBJ databases">
        <title>Genome sequencing and assembly of bacterial species from a model synthetic community.</title>
        <authorList>
            <person name="Hogle S.L."/>
        </authorList>
    </citation>
    <scope>NUCLEOTIDE SEQUENCE [LARGE SCALE GENOMIC DNA]</scope>
    <source>
        <strain evidence="2 3">HAMBI_3031</strain>
    </source>
</reference>
<gene>
    <name evidence="2" type="ORF">U0035_19425</name>
</gene>
<accession>A0ABZ0W5Q8</accession>
<sequence length="207" mass="22741">MIYASGRVEFFNKPALSSEKNTGPGASVSGLQEHHNKVAILPFAYIKNSQSASDEMSLKAQNDTYMLLSKHAGGLSVIDPRTTNALLAKAGISRANITGYTMEEICNVLGVEFVVDGTITQNLASNTTTSSYSNDSKGDKDDKKHSSYEYGSTVNRSNYETSVTLNIYTDKNNAIFNEQRKALLVQNEGAYDSPLQYLLKRCPLYKK</sequence>
<dbReference type="RefSeq" id="WP_114790602.1">
    <property type="nucleotide sequence ID" value="NZ_CP139960.1"/>
</dbReference>
<proteinExistence type="predicted"/>
<dbReference type="EMBL" id="CP139960">
    <property type="protein sequence ID" value="WQD37842.1"/>
    <property type="molecule type" value="Genomic_DNA"/>
</dbReference>
<protein>
    <submittedName>
        <fullName evidence="2">Uncharacterized protein</fullName>
    </submittedName>
</protein>
<evidence type="ECO:0000313" key="2">
    <source>
        <dbReference type="EMBL" id="WQD37842.1"/>
    </source>
</evidence>
<organism evidence="2 3">
    <name type="scientific">Niabella yanshanensis</name>
    <dbReference type="NCBI Taxonomy" id="577386"/>
    <lineage>
        <taxon>Bacteria</taxon>
        <taxon>Pseudomonadati</taxon>
        <taxon>Bacteroidota</taxon>
        <taxon>Chitinophagia</taxon>
        <taxon>Chitinophagales</taxon>
        <taxon>Chitinophagaceae</taxon>
        <taxon>Niabella</taxon>
    </lineage>
</organism>
<evidence type="ECO:0000256" key="1">
    <source>
        <dbReference type="SAM" id="MobiDB-lite"/>
    </source>
</evidence>
<dbReference type="Gene3D" id="3.40.50.10610">
    <property type="entry name" value="ABC-type transport auxiliary lipoprotein component"/>
    <property type="match status" value="1"/>
</dbReference>
<dbReference type="Proteomes" id="UP001325680">
    <property type="component" value="Chromosome"/>
</dbReference>